<dbReference type="SUPFAM" id="SSF111384">
    <property type="entry name" value="OmpH-like"/>
    <property type="match status" value="1"/>
</dbReference>
<dbReference type="PANTHER" id="PTHR35089:SF1">
    <property type="entry name" value="CHAPERONE PROTEIN SKP"/>
    <property type="match status" value="1"/>
</dbReference>
<dbReference type="InterPro" id="IPR005632">
    <property type="entry name" value="Chaperone_Skp"/>
</dbReference>
<feature type="signal peptide" evidence="4">
    <location>
        <begin position="1"/>
        <end position="23"/>
    </location>
</feature>
<evidence type="ECO:0000256" key="3">
    <source>
        <dbReference type="SAM" id="MobiDB-lite"/>
    </source>
</evidence>
<name>A0ABS8EKP2_9FLAO</name>
<keyword evidence="6" id="KW-1185">Reference proteome</keyword>
<evidence type="ECO:0000313" key="6">
    <source>
        <dbReference type="Proteomes" id="UP000778797"/>
    </source>
</evidence>
<evidence type="ECO:0000313" key="5">
    <source>
        <dbReference type="EMBL" id="MCC1483779.1"/>
    </source>
</evidence>
<dbReference type="RefSeq" id="WP_227476231.1">
    <property type="nucleotide sequence ID" value="NZ_JAFMPT010000004.1"/>
</dbReference>
<feature type="region of interest" description="Disordered" evidence="3">
    <location>
        <begin position="75"/>
        <end position="99"/>
    </location>
</feature>
<evidence type="ECO:0000256" key="1">
    <source>
        <dbReference type="ARBA" id="ARBA00009091"/>
    </source>
</evidence>
<protein>
    <submittedName>
        <fullName evidence="5">OmpH family outer membrane protein</fullName>
    </submittedName>
</protein>
<keyword evidence="2 4" id="KW-0732">Signal</keyword>
<reference evidence="6" key="2">
    <citation type="submission" date="2023-07" db="EMBL/GenBank/DDBJ databases">
        <title>Genome of Winogradskyella sp. E313.</title>
        <authorList>
            <person name="Zhou Y."/>
        </authorList>
    </citation>
    <scope>NUCLEOTIDE SEQUENCE [LARGE SCALE GENOMIC DNA]</scope>
    <source>
        <strain evidence="6">E313</strain>
    </source>
</reference>
<gene>
    <name evidence="5" type="ORF">J1C55_04175</name>
</gene>
<organism evidence="5 6">
    <name type="scientific">Winogradskyella immobilis</name>
    <dbReference type="NCBI Taxonomy" id="2816852"/>
    <lineage>
        <taxon>Bacteria</taxon>
        <taxon>Pseudomonadati</taxon>
        <taxon>Bacteroidota</taxon>
        <taxon>Flavobacteriia</taxon>
        <taxon>Flavobacteriales</taxon>
        <taxon>Flavobacteriaceae</taxon>
        <taxon>Winogradskyella</taxon>
    </lineage>
</organism>
<comment type="similarity">
    <text evidence="1">Belongs to the Skp family.</text>
</comment>
<feature type="chain" id="PRO_5045954981" evidence="4">
    <location>
        <begin position="24"/>
        <end position="167"/>
    </location>
</feature>
<sequence>MKHLKTLLLATTLFFGATSLSNAQGKVAHINLQEVIVAMPEYDAAKAEVDKAGKTYQAEVDEFIKELQTKAKQYQDESAAQTNEENAKRSQEIEGMQQSIGQYQQQAQQKLQKLEFDLIKPIREKAQAAVEKISKAQGYEYVLELSTLVVANGKDITADVKKELGLQ</sequence>
<evidence type="ECO:0000256" key="4">
    <source>
        <dbReference type="SAM" id="SignalP"/>
    </source>
</evidence>
<dbReference type="EMBL" id="JAFMPT010000004">
    <property type="protein sequence ID" value="MCC1483779.1"/>
    <property type="molecule type" value="Genomic_DNA"/>
</dbReference>
<dbReference type="Gene3D" id="3.30.910.20">
    <property type="entry name" value="Skp domain"/>
    <property type="match status" value="1"/>
</dbReference>
<reference evidence="6" key="1">
    <citation type="submission" date="2021-03" db="EMBL/GenBank/DDBJ databases">
        <title>Genome of Cognatishimia sp. F0-27.</title>
        <authorList>
            <person name="Ping X."/>
        </authorList>
    </citation>
    <scope>NUCLEOTIDE SEQUENCE [LARGE SCALE GENOMIC DNA]</scope>
    <source>
        <strain evidence="6">E313</strain>
    </source>
</reference>
<dbReference type="SMART" id="SM00935">
    <property type="entry name" value="OmpH"/>
    <property type="match status" value="1"/>
</dbReference>
<evidence type="ECO:0000256" key="2">
    <source>
        <dbReference type="ARBA" id="ARBA00022729"/>
    </source>
</evidence>
<dbReference type="Proteomes" id="UP000778797">
    <property type="component" value="Unassembled WGS sequence"/>
</dbReference>
<accession>A0ABS8EKP2</accession>
<proteinExistence type="inferred from homology"/>
<comment type="caution">
    <text evidence="5">The sequence shown here is derived from an EMBL/GenBank/DDBJ whole genome shotgun (WGS) entry which is preliminary data.</text>
</comment>
<dbReference type="InterPro" id="IPR024930">
    <property type="entry name" value="Skp_dom_sf"/>
</dbReference>
<dbReference type="PANTHER" id="PTHR35089">
    <property type="entry name" value="CHAPERONE PROTEIN SKP"/>
    <property type="match status" value="1"/>
</dbReference>
<dbReference type="Pfam" id="PF03938">
    <property type="entry name" value="OmpH"/>
    <property type="match status" value="1"/>
</dbReference>